<dbReference type="Proteomes" id="UP000006729">
    <property type="component" value="Chromosome 18"/>
</dbReference>
<dbReference type="EMBL" id="CM009307">
    <property type="protein sequence ID" value="PNS94259.1"/>
    <property type="molecule type" value="Genomic_DNA"/>
</dbReference>
<accession>A0A2K1X0F4</accession>
<evidence type="ECO:0000313" key="1">
    <source>
        <dbReference type="EMBL" id="PNS94259.1"/>
    </source>
</evidence>
<organism evidence="1 2">
    <name type="scientific">Populus trichocarpa</name>
    <name type="common">Western balsam poplar</name>
    <name type="synonym">Populus balsamifera subsp. trichocarpa</name>
    <dbReference type="NCBI Taxonomy" id="3694"/>
    <lineage>
        <taxon>Eukaryota</taxon>
        <taxon>Viridiplantae</taxon>
        <taxon>Streptophyta</taxon>
        <taxon>Embryophyta</taxon>
        <taxon>Tracheophyta</taxon>
        <taxon>Spermatophyta</taxon>
        <taxon>Magnoliopsida</taxon>
        <taxon>eudicotyledons</taxon>
        <taxon>Gunneridae</taxon>
        <taxon>Pentapetalae</taxon>
        <taxon>rosids</taxon>
        <taxon>fabids</taxon>
        <taxon>Malpighiales</taxon>
        <taxon>Salicaceae</taxon>
        <taxon>Saliceae</taxon>
        <taxon>Populus</taxon>
    </lineage>
</organism>
<gene>
    <name evidence="1" type="ORF">POPTR_018G136600</name>
</gene>
<dbReference type="AlphaFoldDB" id="A0A2K1X0F4"/>
<reference evidence="1 2" key="1">
    <citation type="journal article" date="2006" name="Science">
        <title>The genome of black cottonwood, Populus trichocarpa (Torr. &amp; Gray).</title>
        <authorList>
            <person name="Tuskan G.A."/>
            <person name="Difazio S."/>
            <person name="Jansson S."/>
            <person name="Bohlmann J."/>
            <person name="Grigoriev I."/>
            <person name="Hellsten U."/>
            <person name="Putnam N."/>
            <person name="Ralph S."/>
            <person name="Rombauts S."/>
            <person name="Salamov A."/>
            <person name="Schein J."/>
            <person name="Sterck L."/>
            <person name="Aerts A."/>
            <person name="Bhalerao R.R."/>
            <person name="Bhalerao R.P."/>
            <person name="Blaudez D."/>
            <person name="Boerjan W."/>
            <person name="Brun A."/>
            <person name="Brunner A."/>
            <person name="Busov V."/>
            <person name="Campbell M."/>
            <person name="Carlson J."/>
            <person name="Chalot M."/>
            <person name="Chapman J."/>
            <person name="Chen G.L."/>
            <person name="Cooper D."/>
            <person name="Coutinho P.M."/>
            <person name="Couturier J."/>
            <person name="Covert S."/>
            <person name="Cronk Q."/>
            <person name="Cunningham R."/>
            <person name="Davis J."/>
            <person name="Degroeve S."/>
            <person name="Dejardin A."/>
            <person name="Depamphilis C."/>
            <person name="Detter J."/>
            <person name="Dirks B."/>
            <person name="Dubchak I."/>
            <person name="Duplessis S."/>
            <person name="Ehlting J."/>
            <person name="Ellis B."/>
            <person name="Gendler K."/>
            <person name="Goodstein D."/>
            <person name="Gribskov M."/>
            <person name="Grimwood J."/>
            <person name="Groover A."/>
            <person name="Gunter L."/>
            <person name="Hamberger B."/>
            <person name="Heinze B."/>
            <person name="Helariutta Y."/>
            <person name="Henrissat B."/>
            <person name="Holligan D."/>
            <person name="Holt R."/>
            <person name="Huang W."/>
            <person name="Islam-Faridi N."/>
            <person name="Jones S."/>
            <person name="Jones-Rhoades M."/>
            <person name="Jorgensen R."/>
            <person name="Joshi C."/>
            <person name="Kangasjarvi J."/>
            <person name="Karlsson J."/>
            <person name="Kelleher C."/>
            <person name="Kirkpatrick R."/>
            <person name="Kirst M."/>
            <person name="Kohler A."/>
            <person name="Kalluri U."/>
            <person name="Larimer F."/>
            <person name="Leebens-Mack J."/>
            <person name="Leple J.C."/>
            <person name="Locascio P."/>
            <person name="Lou Y."/>
            <person name="Lucas S."/>
            <person name="Martin F."/>
            <person name="Montanini B."/>
            <person name="Napoli C."/>
            <person name="Nelson D.R."/>
            <person name="Nelson C."/>
            <person name="Nieminen K."/>
            <person name="Nilsson O."/>
            <person name="Pereda V."/>
            <person name="Peter G."/>
            <person name="Philippe R."/>
            <person name="Pilate G."/>
            <person name="Poliakov A."/>
            <person name="Razumovskaya J."/>
            <person name="Richardson P."/>
            <person name="Rinaldi C."/>
            <person name="Ritland K."/>
            <person name="Rouze P."/>
            <person name="Ryaboy D."/>
            <person name="Schmutz J."/>
            <person name="Schrader J."/>
            <person name="Segerman B."/>
            <person name="Shin H."/>
            <person name="Siddiqui A."/>
            <person name="Sterky F."/>
            <person name="Terry A."/>
            <person name="Tsai C.J."/>
            <person name="Uberbacher E."/>
            <person name="Unneberg P."/>
            <person name="Vahala J."/>
            <person name="Wall K."/>
            <person name="Wessler S."/>
            <person name="Yang G."/>
            <person name="Yin T."/>
            <person name="Douglas C."/>
            <person name="Marra M."/>
            <person name="Sandberg G."/>
            <person name="Van de Peer Y."/>
            <person name="Rokhsar D."/>
        </authorList>
    </citation>
    <scope>NUCLEOTIDE SEQUENCE [LARGE SCALE GENOMIC DNA]</scope>
    <source>
        <strain evidence="2">cv. Nisqually</strain>
    </source>
</reference>
<sequence length="139" mass="15646">MAHPWPDHFPLQVAMGAAGDDAEAKLVHRRWTNGISIKYSISIVADKGLKKSLYTSPRLNKGEVLYLETHSCRHMEKNLLVDVQKVKLQLKGKEKNLTIESSIARGCFSLGPARKWQIAKPVLGPILKTVRGMFCYPYD</sequence>
<keyword evidence="2" id="KW-1185">Reference proteome</keyword>
<dbReference type="STRING" id="3694.A0A2K1X0F4"/>
<protein>
    <submittedName>
        <fullName evidence="1">Uncharacterized protein</fullName>
    </submittedName>
</protein>
<evidence type="ECO:0000313" key="2">
    <source>
        <dbReference type="Proteomes" id="UP000006729"/>
    </source>
</evidence>
<name>A0A2K1X0F4_POPTR</name>
<dbReference type="InParanoid" id="A0A2K1X0F4"/>
<proteinExistence type="predicted"/>